<dbReference type="Gene3D" id="2.160.10.10">
    <property type="entry name" value="Hexapeptide repeat proteins"/>
    <property type="match status" value="1"/>
</dbReference>
<dbReference type="PANTHER" id="PTHR13061:SF29">
    <property type="entry name" value="GAMMA CARBONIC ANHYDRASE-LIKE 1, MITOCHONDRIAL-RELATED"/>
    <property type="match status" value="1"/>
</dbReference>
<dbReference type="SUPFAM" id="SSF51161">
    <property type="entry name" value="Trimeric LpxA-like enzymes"/>
    <property type="match status" value="1"/>
</dbReference>
<sequence length="152" mass="16754">MKIGAYTNIWFGAKLRGDWGKIVVGENTSIQENVVLHSNPREVCKIGNDVRLAHLSMCHGPCIVGDKSLVGINATVLQGAKLRMGCVLAGGSVLRDETEKMCLYAGVPSIKKKEYSNIRNHELSCNLYAENGQKFKKNGYAQIIPKEYLISE</sequence>
<dbReference type="InterPro" id="IPR011004">
    <property type="entry name" value="Trimer_LpxA-like_sf"/>
</dbReference>
<name>A0A0F9PBL9_9ZZZZ</name>
<comment type="caution">
    <text evidence="1">The sequence shown here is derived from an EMBL/GenBank/DDBJ whole genome shotgun (WGS) entry which is preliminary data.</text>
</comment>
<dbReference type="PANTHER" id="PTHR13061">
    <property type="entry name" value="DYNACTIN SUBUNIT P25"/>
    <property type="match status" value="1"/>
</dbReference>
<dbReference type="AlphaFoldDB" id="A0A0F9PBL9"/>
<organism evidence="1">
    <name type="scientific">marine sediment metagenome</name>
    <dbReference type="NCBI Taxonomy" id="412755"/>
    <lineage>
        <taxon>unclassified sequences</taxon>
        <taxon>metagenomes</taxon>
        <taxon>ecological metagenomes</taxon>
    </lineage>
</organism>
<accession>A0A0F9PBL9</accession>
<reference evidence="1" key="1">
    <citation type="journal article" date="2015" name="Nature">
        <title>Complex archaea that bridge the gap between prokaryotes and eukaryotes.</title>
        <authorList>
            <person name="Spang A."/>
            <person name="Saw J.H."/>
            <person name="Jorgensen S.L."/>
            <person name="Zaremba-Niedzwiedzka K."/>
            <person name="Martijn J."/>
            <person name="Lind A.E."/>
            <person name="van Eijk R."/>
            <person name="Schleper C."/>
            <person name="Guy L."/>
            <person name="Ettema T.J."/>
        </authorList>
    </citation>
    <scope>NUCLEOTIDE SEQUENCE</scope>
</reference>
<evidence type="ECO:0000313" key="1">
    <source>
        <dbReference type="EMBL" id="KKN27519.1"/>
    </source>
</evidence>
<evidence type="ECO:0008006" key="2">
    <source>
        <dbReference type="Google" id="ProtNLM"/>
    </source>
</evidence>
<protein>
    <recommendedName>
        <fullName evidence="2">Gamma carbonic anhydrase family protein</fullName>
    </recommendedName>
</protein>
<dbReference type="EMBL" id="LAZR01002630">
    <property type="protein sequence ID" value="KKN27519.1"/>
    <property type="molecule type" value="Genomic_DNA"/>
</dbReference>
<gene>
    <name evidence="1" type="ORF">LCGC14_0863750</name>
</gene>
<dbReference type="InterPro" id="IPR050484">
    <property type="entry name" value="Transf_Hexapept/Carb_Anhydrase"/>
</dbReference>
<proteinExistence type="predicted"/>